<proteinExistence type="predicted"/>
<dbReference type="SMART" id="SM00382">
    <property type="entry name" value="AAA"/>
    <property type="match status" value="1"/>
</dbReference>
<keyword evidence="2" id="KW-0547">Nucleotide-binding</keyword>
<dbReference type="InterPro" id="IPR015854">
    <property type="entry name" value="ABC_transpr_LolD-like"/>
</dbReference>
<dbReference type="PROSITE" id="PS00211">
    <property type="entry name" value="ABC_TRANSPORTER_1"/>
    <property type="match status" value="1"/>
</dbReference>
<feature type="domain" description="ABC transporter" evidence="4">
    <location>
        <begin position="6"/>
        <end position="246"/>
    </location>
</feature>
<dbReference type="Gene3D" id="3.40.50.300">
    <property type="entry name" value="P-loop containing nucleotide triphosphate hydrolases"/>
    <property type="match status" value="1"/>
</dbReference>
<dbReference type="CDD" id="cd03255">
    <property type="entry name" value="ABC_MJ0796_LolCDE_FtsE"/>
    <property type="match status" value="1"/>
</dbReference>
<evidence type="ECO:0000313" key="6">
    <source>
        <dbReference type="Proteomes" id="UP000034290"/>
    </source>
</evidence>
<dbReference type="InterPro" id="IPR017871">
    <property type="entry name" value="ABC_transporter-like_CS"/>
</dbReference>
<evidence type="ECO:0000256" key="2">
    <source>
        <dbReference type="ARBA" id="ARBA00022741"/>
    </source>
</evidence>
<evidence type="ECO:0000256" key="3">
    <source>
        <dbReference type="ARBA" id="ARBA00022840"/>
    </source>
</evidence>
<evidence type="ECO:0000259" key="4">
    <source>
        <dbReference type="PROSITE" id="PS50893"/>
    </source>
</evidence>
<dbReference type="PANTHER" id="PTHR24220">
    <property type="entry name" value="IMPORT ATP-BINDING PROTEIN"/>
    <property type="match status" value="1"/>
</dbReference>
<dbReference type="InterPro" id="IPR017911">
    <property type="entry name" value="MacB-like_ATP-bd"/>
</dbReference>
<evidence type="ECO:0000313" key="5">
    <source>
        <dbReference type="EMBL" id="KKW37033.1"/>
    </source>
</evidence>
<dbReference type="PROSITE" id="PS50893">
    <property type="entry name" value="ABC_TRANSPORTER_2"/>
    <property type="match status" value="1"/>
</dbReference>
<keyword evidence="3" id="KW-0067">ATP-binding</keyword>
<dbReference type="SUPFAM" id="SSF52540">
    <property type="entry name" value="P-loop containing nucleoside triphosphate hydrolases"/>
    <property type="match status" value="1"/>
</dbReference>
<dbReference type="InterPro" id="IPR027417">
    <property type="entry name" value="P-loop_NTPase"/>
</dbReference>
<dbReference type="GO" id="GO:0022857">
    <property type="term" value="F:transmembrane transporter activity"/>
    <property type="evidence" value="ECO:0007669"/>
    <property type="project" value="TreeGrafter"/>
</dbReference>
<accession>A0A0G1Y0Q6</accession>
<evidence type="ECO:0000256" key="1">
    <source>
        <dbReference type="ARBA" id="ARBA00022448"/>
    </source>
</evidence>
<comment type="caution">
    <text evidence="5">The sequence shown here is derived from an EMBL/GenBank/DDBJ whole genome shotgun (WGS) entry which is preliminary data.</text>
</comment>
<sequence>MAKPIIFGDNIEITYNQGKENEFKANKGTTVQIYDQEYIILFGPSGCGKSTLLYCMFGVLQPSAGSMYVNGESIYDYDAMQMVHFQRKTMGIMYQSFNLINSITVLDNVALPLIFDGLPARERTVRAMELCRRFMIDHVANKRPTLLSGGQQQRVSVARSLVNDPQILIADEPVGNLDSITAAQVMDTLAEINDKDKKTVILVTHDAKYLPYAHRIVYMNDGRIERIVPNPEKKQILKLAPGSTIVTEIEQIARIYPYDSPKELQVKSIINYLTQSLTFDQIMRLQRFTESVIDGRMDEGGYLRMLMTDYEQGGVGVPVSEAGVMADKLVHILEHSRDIARYRRVKAEDVTQVRNTEFVNRIAEFIATQVGLELSPQQKDRFEESIAQRIGGFTKRDEFMEQILTPVEERGVGLSKKLAQDTTRLSEKLIAQGILHVGEAHH</sequence>
<gene>
    <name evidence="5" type="ORF">UY81_C0006G0007</name>
</gene>
<keyword evidence="1" id="KW-0813">Transport</keyword>
<dbReference type="GO" id="GO:0005524">
    <property type="term" value="F:ATP binding"/>
    <property type="evidence" value="ECO:0007669"/>
    <property type="project" value="UniProtKB-KW"/>
</dbReference>
<dbReference type="GO" id="GO:0005886">
    <property type="term" value="C:plasma membrane"/>
    <property type="evidence" value="ECO:0007669"/>
    <property type="project" value="TreeGrafter"/>
</dbReference>
<reference evidence="5 6" key="1">
    <citation type="journal article" date="2015" name="Nature">
        <title>rRNA introns, odd ribosomes, and small enigmatic genomes across a large radiation of phyla.</title>
        <authorList>
            <person name="Brown C.T."/>
            <person name="Hug L.A."/>
            <person name="Thomas B.C."/>
            <person name="Sharon I."/>
            <person name="Castelle C.J."/>
            <person name="Singh A."/>
            <person name="Wilkins M.J."/>
            <person name="Williams K.H."/>
            <person name="Banfield J.F."/>
        </authorList>
    </citation>
    <scope>NUCLEOTIDE SEQUENCE [LARGE SCALE GENOMIC DNA]</scope>
</reference>
<organism evidence="5 6">
    <name type="scientific">Candidatus Giovannonibacteria bacterium GW2011_GWA2_53_7</name>
    <dbReference type="NCBI Taxonomy" id="1618650"/>
    <lineage>
        <taxon>Bacteria</taxon>
        <taxon>Candidatus Giovannoniibacteriota</taxon>
    </lineage>
</organism>
<dbReference type="InterPro" id="IPR003439">
    <property type="entry name" value="ABC_transporter-like_ATP-bd"/>
</dbReference>
<name>A0A0G1Y0Q6_9BACT</name>
<dbReference type="Proteomes" id="UP000034290">
    <property type="component" value="Unassembled WGS sequence"/>
</dbReference>
<protein>
    <submittedName>
        <fullName evidence="5">ABC transporter related protein</fullName>
    </submittedName>
</protein>
<dbReference type="GO" id="GO:0016887">
    <property type="term" value="F:ATP hydrolysis activity"/>
    <property type="evidence" value="ECO:0007669"/>
    <property type="project" value="InterPro"/>
</dbReference>
<dbReference type="Pfam" id="PF00005">
    <property type="entry name" value="ABC_tran"/>
    <property type="match status" value="1"/>
</dbReference>
<dbReference type="PANTHER" id="PTHR24220:SF86">
    <property type="entry name" value="ABC TRANSPORTER ABCH.1"/>
    <property type="match status" value="1"/>
</dbReference>
<dbReference type="EMBL" id="LCRM01000006">
    <property type="protein sequence ID" value="KKW37033.1"/>
    <property type="molecule type" value="Genomic_DNA"/>
</dbReference>
<dbReference type="AlphaFoldDB" id="A0A0G1Y0Q6"/>
<dbReference type="InterPro" id="IPR003593">
    <property type="entry name" value="AAA+_ATPase"/>
</dbReference>